<feature type="domain" description="Integrase catalytic" evidence="1">
    <location>
        <begin position="1"/>
        <end position="121"/>
    </location>
</feature>
<evidence type="ECO:0000313" key="2">
    <source>
        <dbReference type="EMBL" id="QIM10795.1"/>
    </source>
</evidence>
<dbReference type="Pfam" id="PF22483">
    <property type="entry name" value="Mu-transpos_C_2"/>
    <property type="match status" value="1"/>
</dbReference>
<dbReference type="EMBL" id="MT002444">
    <property type="protein sequence ID" value="QIM10795.1"/>
    <property type="molecule type" value="Genomic_DNA"/>
</dbReference>
<protein>
    <recommendedName>
        <fullName evidence="1">Integrase catalytic domain-containing protein</fullName>
    </recommendedName>
</protein>
<gene>
    <name evidence="2" type="ORF">Muribac1_0040</name>
</gene>
<reference evidence="2" key="1">
    <citation type="journal article" date="2020" name="J. ISSAAS">
        <title>Lactobacilli and other gastrointestinal microbiota of Peromyscus leucopus, reservoir host for agents of Lyme disease and other zoonoses in North America.</title>
        <authorList>
            <person name="Milovic A."/>
            <person name="Bassam K."/>
            <person name="Shao H."/>
            <person name="Chatzistamou I."/>
            <person name="Tufts D.M."/>
            <person name="Diuk-Wasser M."/>
            <person name="Barbour A.G."/>
        </authorList>
    </citation>
    <scope>NUCLEOTIDE SEQUENCE</scope>
    <source>
        <strain evidence="2">LL71</strain>
    </source>
</reference>
<dbReference type="PANTHER" id="PTHR35004:SF8">
    <property type="entry name" value="TRANSPOSASE RV3428C-RELATED"/>
    <property type="match status" value="1"/>
</dbReference>
<organism evidence="2">
    <name type="scientific">uncultured Muribaculaceae bacterium</name>
    <dbReference type="NCBI Taxonomy" id="2301481"/>
    <lineage>
        <taxon>Bacteria</taxon>
        <taxon>Pseudomonadati</taxon>
        <taxon>Bacteroidota</taxon>
        <taxon>Bacteroidia</taxon>
        <taxon>Bacteroidales</taxon>
        <taxon>Muribaculaceae</taxon>
        <taxon>environmental samples</taxon>
    </lineage>
</organism>
<dbReference type="GO" id="GO:0015074">
    <property type="term" value="P:DNA integration"/>
    <property type="evidence" value="ECO:0007669"/>
    <property type="project" value="InterPro"/>
</dbReference>
<dbReference type="PROSITE" id="PS50994">
    <property type="entry name" value="INTEGRASE"/>
    <property type="match status" value="1"/>
</dbReference>
<dbReference type="PANTHER" id="PTHR35004">
    <property type="entry name" value="TRANSPOSASE RV3428C-RELATED"/>
    <property type="match status" value="1"/>
</dbReference>
<name>A0A6G8F390_9BACT</name>
<proteinExistence type="predicted"/>
<dbReference type="InterPro" id="IPR001584">
    <property type="entry name" value="Integrase_cat-core"/>
</dbReference>
<evidence type="ECO:0000259" key="1">
    <source>
        <dbReference type="PROSITE" id="PS50994"/>
    </source>
</evidence>
<dbReference type="AlphaFoldDB" id="A0A6G8F390"/>
<sequence length="320" mass="36651">MPDNLKSAVTRSDRNEPVINSDFAAFADHYGCAVYPARVRHPKDKALVENAVKLMYRTVYVDIEGQVFHSLEELNSAIAISLERFNDRRLTHRSDTRRGLFEKAEKDYLRPLPECRYQMRQRKTVTVARNSYVTLFKHHYSVPVRYAGEKIDIVFDADNVEIYQGFNLITAHRRDDTPYQYTQKPSHGLPGRNGTFETDMEKLYESAADIDNAVLLYMREVAAYKKYPPMVFSSCRGIMSLREKYGAERLVAACLCATELKAYGYQPLRDILEHGDDTPYLEVDGDCDDVPVTPARKNIRGAEYFAISSTQNDSDNGKNK</sequence>
<dbReference type="InterPro" id="IPR054353">
    <property type="entry name" value="IstA-like_C"/>
</dbReference>
<accession>A0A6G8F390</accession>